<feature type="non-terminal residue" evidence="2">
    <location>
        <position position="1"/>
    </location>
</feature>
<sequence>AVLWGLPRAPPSSQSPSLSSLPPPFTSRSRPGCTPFQRQPAFGYCTCPPNLFARPCLRGQRSRWPRRSPRPSRGGAQASTARSGSTGSGTGAPRGAAASGTAAAQGPPGTGRPCATCGISIVTVETRAGDPMRLPGRNSGNNSDAEVENLGAGQPWNYYRTKNGLMLEWLSKAVEKDPDAMAIMIDGGDMVFGGCDESFLMSKYQKILSASGGGPNMKMVMGAETACFPFHNAKFFRDNSTWEGRRSAVNRQVENLADDWVLPWSPCGDTKIAPCDPEPQRAYRYPNWGFVMGPVKDLQPLFEFVYNQGSNQVLDQALAQWWMVTHPDRITLDYAGSMVLSLHQWPTGGQTVVRPSRSEGGSGPRARKGGPSFSTRSPSSRAALRMATATAWLSSERLRGA</sequence>
<gene>
    <name evidence="2" type="ORF">PCOR1329_LOCUS9171</name>
</gene>
<keyword evidence="3" id="KW-1185">Reference proteome</keyword>
<feature type="compositionally biased region" description="Low complexity" evidence="1">
    <location>
        <begin position="71"/>
        <end position="85"/>
    </location>
</feature>
<feature type="compositionally biased region" description="Low complexity" evidence="1">
    <location>
        <begin position="11"/>
        <end position="31"/>
    </location>
</feature>
<evidence type="ECO:0000313" key="3">
    <source>
        <dbReference type="Proteomes" id="UP001189429"/>
    </source>
</evidence>
<organism evidence="2 3">
    <name type="scientific">Prorocentrum cordatum</name>
    <dbReference type="NCBI Taxonomy" id="2364126"/>
    <lineage>
        <taxon>Eukaryota</taxon>
        <taxon>Sar</taxon>
        <taxon>Alveolata</taxon>
        <taxon>Dinophyceae</taxon>
        <taxon>Prorocentrales</taxon>
        <taxon>Prorocentraceae</taxon>
        <taxon>Prorocentrum</taxon>
    </lineage>
</organism>
<protein>
    <submittedName>
        <fullName evidence="2">Uncharacterized protein</fullName>
    </submittedName>
</protein>
<name>A0ABN9Q648_9DINO</name>
<accession>A0ABN9Q648</accession>
<feature type="compositionally biased region" description="Basic residues" evidence="1">
    <location>
        <begin position="60"/>
        <end position="70"/>
    </location>
</feature>
<evidence type="ECO:0000313" key="2">
    <source>
        <dbReference type="EMBL" id="CAK0801232.1"/>
    </source>
</evidence>
<dbReference type="CDD" id="cd22997">
    <property type="entry name" value="GT_LH"/>
    <property type="match status" value="1"/>
</dbReference>
<dbReference type="EMBL" id="CAUYUJ010002541">
    <property type="protein sequence ID" value="CAK0801232.1"/>
    <property type="molecule type" value="Genomic_DNA"/>
</dbReference>
<reference evidence="2" key="1">
    <citation type="submission" date="2023-10" db="EMBL/GenBank/DDBJ databases">
        <authorList>
            <person name="Chen Y."/>
            <person name="Shah S."/>
            <person name="Dougan E. K."/>
            <person name="Thang M."/>
            <person name="Chan C."/>
        </authorList>
    </citation>
    <scope>NUCLEOTIDE SEQUENCE [LARGE SCALE GENOMIC DNA]</scope>
</reference>
<feature type="region of interest" description="Disordered" evidence="1">
    <location>
        <begin position="58"/>
        <end position="111"/>
    </location>
</feature>
<feature type="region of interest" description="Disordered" evidence="1">
    <location>
        <begin position="1"/>
        <end position="33"/>
    </location>
</feature>
<feature type="compositionally biased region" description="Low complexity" evidence="1">
    <location>
        <begin position="93"/>
        <end position="111"/>
    </location>
</feature>
<evidence type="ECO:0000256" key="1">
    <source>
        <dbReference type="SAM" id="MobiDB-lite"/>
    </source>
</evidence>
<feature type="region of interest" description="Disordered" evidence="1">
    <location>
        <begin position="349"/>
        <end position="381"/>
    </location>
</feature>
<dbReference type="Proteomes" id="UP001189429">
    <property type="component" value="Unassembled WGS sequence"/>
</dbReference>
<comment type="caution">
    <text evidence="2">The sequence shown here is derived from an EMBL/GenBank/DDBJ whole genome shotgun (WGS) entry which is preliminary data.</text>
</comment>
<proteinExistence type="predicted"/>